<organism evidence="1 2">
    <name type="scientific">Gluconacetobacter diazotrophicus (strain ATCC 49037 / DSM 5601 / CCUG 37298 / CIP 103539 / LMG 7603 / PAl5)</name>
    <dbReference type="NCBI Taxonomy" id="272568"/>
    <lineage>
        <taxon>Bacteria</taxon>
        <taxon>Pseudomonadati</taxon>
        <taxon>Pseudomonadota</taxon>
        <taxon>Alphaproteobacteria</taxon>
        <taxon>Acetobacterales</taxon>
        <taxon>Acetobacteraceae</taxon>
        <taxon>Gluconacetobacter</taxon>
    </lineage>
</organism>
<sequence length="40" mass="4533">MVGDLGRPATQAWPTVIVKNILFIDRPTLGVYTHYLYELA</sequence>
<evidence type="ECO:0000313" key="2">
    <source>
        <dbReference type="Proteomes" id="UP000001176"/>
    </source>
</evidence>
<reference evidence="1 2" key="1">
    <citation type="journal article" date="2009" name="BMC Genomics">
        <title>Complete genome sequence of the sugarcane nitrogen-fixing endophyte Gluconacetobacter diazotrophicus Pal5.</title>
        <authorList>
            <person name="Bertalan M."/>
            <person name="Albano R."/>
            <person name="Padua V."/>
            <person name="Rouws L."/>
            <person name="Rojas C."/>
            <person name="Hemerly A."/>
            <person name="Teixeira K."/>
            <person name="Schwab S."/>
            <person name="Araujo J."/>
            <person name="Oliveira A."/>
            <person name="Franca L."/>
            <person name="Magalhaes V."/>
            <person name="Alqueres S."/>
            <person name="Cardoso A."/>
            <person name="Almeida W."/>
            <person name="Loureiro M.M."/>
            <person name="Nogueira E."/>
            <person name="Cidade D."/>
            <person name="Oliveira D."/>
            <person name="Simao T."/>
            <person name="Macedo J."/>
            <person name="Valadao A."/>
            <person name="Dreschsel M."/>
            <person name="Freitas F."/>
            <person name="Vidal M."/>
            <person name="Guedes H."/>
            <person name="Rodrigues E."/>
            <person name="Meneses C."/>
            <person name="Brioso P."/>
            <person name="Pozzer L."/>
            <person name="Figueiredo D."/>
            <person name="Montano H."/>
            <person name="Junior J."/>
            <person name="Filho G."/>
            <person name="Flores V."/>
            <person name="Ferreira B."/>
            <person name="Branco A."/>
            <person name="Gonzalez P."/>
            <person name="Guillobel H."/>
            <person name="Lemos M."/>
            <person name="Seibel L."/>
            <person name="Macedo J."/>
            <person name="Alves-Ferreira M."/>
            <person name="Sachetto-Martins G."/>
            <person name="Coelho A."/>
            <person name="Santos E."/>
            <person name="Amaral G."/>
            <person name="Neves A."/>
            <person name="Pacheco A.B."/>
            <person name="Carvalho D."/>
            <person name="Lery L."/>
            <person name="Bisch P."/>
            <person name="Rossle S.C."/>
            <person name="Urmenyi T."/>
            <person name="Kruger W.V."/>
            <person name="Martins O."/>
            <person name="Baldani J.I."/>
            <person name="Ferreira P.C."/>
        </authorList>
    </citation>
    <scope>NUCLEOTIDE SEQUENCE [LARGE SCALE GENOMIC DNA]</scope>
    <source>
        <strain evidence="2">ATCC 49037 / DSM 5601 / CCUG 37298 / CIP 103539 / LMG 7603 / PAl5</strain>
    </source>
</reference>
<name>A9HJJ1_GLUDA</name>
<gene>
    <name evidence="1" type="ordered locus">GDI1970</name>
</gene>
<dbReference type="AlphaFoldDB" id="A9HJJ1"/>
<protein>
    <submittedName>
        <fullName evidence="1">Uncharacterized protein</fullName>
    </submittedName>
</protein>
<dbReference type="KEGG" id="gdi:GDI1970"/>
<accession>A9HJJ1</accession>
<proteinExistence type="predicted"/>
<dbReference type="EMBL" id="AM889285">
    <property type="protein sequence ID" value="CAP55913.1"/>
    <property type="molecule type" value="Genomic_DNA"/>
</dbReference>
<dbReference type="Proteomes" id="UP000001176">
    <property type="component" value="Chromosome"/>
</dbReference>
<evidence type="ECO:0000313" key="1">
    <source>
        <dbReference type="EMBL" id="CAP55913.1"/>
    </source>
</evidence>
<keyword evidence="2" id="KW-1185">Reference proteome</keyword>